<protein>
    <submittedName>
        <fullName evidence="2">Uncharacterized protein</fullName>
    </submittedName>
</protein>
<accession>A0ABV9RLP1</accession>
<comment type="caution">
    <text evidence="2">The sequence shown here is derived from an EMBL/GenBank/DDBJ whole genome shotgun (WGS) entry which is preliminary data.</text>
</comment>
<feature type="compositionally biased region" description="Basic and acidic residues" evidence="1">
    <location>
        <begin position="43"/>
        <end position="63"/>
    </location>
</feature>
<dbReference type="RefSeq" id="WP_345332744.1">
    <property type="nucleotide sequence ID" value="NZ_BAABHN010000039.1"/>
</dbReference>
<evidence type="ECO:0000313" key="3">
    <source>
        <dbReference type="Proteomes" id="UP001595909"/>
    </source>
</evidence>
<proteinExistence type="predicted"/>
<sequence>MRTTPSPQAPSAPQPANRAERRAGARGRSAGGGSTRTAPRATGPREHTTPAHARADFAARRRG</sequence>
<dbReference type="EMBL" id="JBHSIM010000039">
    <property type="protein sequence ID" value="MFC4834246.1"/>
    <property type="molecule type" value="Genomic_DNA"/>
</dbReference>
<feature type="region of interest" description="Disordered" evidence="1">
    <location>
        <begin position="1"/>
        <end position="63"/>
    </location>
</feature>
<evidence type="ECO:0000256" key="1">
    <source>
        <dbReference type="SAM" id="MobiDB-lite"/>
    </source>
</evidence>
<reference evidence="3" key="1">
    <citation type="journal article" date="2019" name="Int. J. Syst. Evol. Microbiol.">
        <title>The Global Catalogue of Microorganisms (GCM) 10K type strain sequencing project: providing services to taxonomists for standard genome sequencing and annotation.</title>
        <authorList>
            <consortium name="The Broad Institute Genomics Platform"/>
            <consortium name="The Broad Institute Genome Sequencing Center for Infectious Disease"/>
            <person name="Wu L."/>
            <person name="Ma J."/>
        </authorList>
    </citation>
    <scope>NUCLEOTIDE SEQUENCE [LARGE SCALE GENOMIC DNA]</scope>
    <source>
        <strain evidence="3">CCUG 50347</strain>
    </source>
</reference>
<organism evidence="2 3">
    <name type="scientific">Actinomycetospora chibensis</name>
    <dbReference type="NCBI Taxonomy" id="663606"/>
    <lineage>
        <taxon>Bacteria</taxon>
        <taxon>Bacillati</taxon>
        <taxon>Actinomycetota</taxon>
        <taxon>Actinomycetes</taxon>
        <taxon>Pseudonocardiales</taxon>
        <taxon>Pseudonocardiaceae</taxon>
        <taxon>Actinomycetospora</taxon>
    </lineage>
</organism>
<name>A0ABV9RLP1_9PSEU</name>
<evidence type="ECO:0000313" key="2">
    <source>
        <dbReference type="EMBL" id="MFC4834246.1"/>
    </source>
</evidence>
<dbReference type="Proteomes" id="UP001595909">
    <property type="component" value="Unassembled WGS sequence"/>
</dbReference>
<keyword evidence="3" id="KW-1185">Reference proteome</keyword>
<gene>
    <name evidence="2" type="ORF">ACFPEL_17650</name>
</gene>